<feature type="transmembrane region" description="Helical" evidence="1">
    <location>
        <begin position="92"/>
        <end position="114"/>
    </location>
</feature>
<dbReference type="RefSeq" id="XP_003743661.1">
    <property type="nucleotide sequence ID" value="XM_003743613.2"/>
</dbReference>
<organism evidence="3 4">
    <name type="scientific">Galendromus occidentalis</name>
    <name type="common">western predatory mite</name>
    <dbReference type="NCBI Taxonomy" id="34638"/>
    <lineage>
        <taxon>Eukaryota</taxon>
        <taxon>Metazoa</taxon>
        <taxon>Ecdysozoa</taxon>
        <taxon>Arthropoda</taxon>
        <taxon>Chelicerata</taxon>
        <taxon>Arachnida</taxon>
        <taxon>Acari</taxon>
        <taxon>Parasitiformes</taxon>
        <taxon>Mesostigmata</taxon>
        <taxon>Gamasina</taxon>
        <taxon>Phytoseioidea</taxon>
        <taxon>Phytoseiidae</taxon>
        <taxon>Typhlodrominae</taxon>
        <taxon>Galendromus</taxon>
    </lineage>
</organism>
<evidence type="ECO:0000256" key="1">
    <source>
        <dbReference type="SAM" id="Phobius"/>
    </source>
</evidence>
<proteinExistence type="predicted"/>
<dbReference type="KEGG" id="goe:100905534"/>
<feature type="chain" id="PRO_5042480860" evidence="2">
    <location>
        <begin position="24"/>
        <end position="175"/>
    </location>
</feature>
<feature type="transmembrane region" description="Helical" evidence="1">
    <location>
        <begin position="58"/>
        <end position="80"/>
    </location>
</feature>
<sequence length="175" mass="19101">MASRSLVFSLLSGFLASLSSVLGKLGMASDRAAAMCQTVLSAWFETTQIEAFYLCESILSLVRGGFLLSMIACNALMWTIFTKALRSSSSTVEVTVVNLAANFFCSAIFGQSFFGERLTLVWALGSVIIIIGLALIHVGSKRNVESGKLSQEKHCDMRYPGAEKIYERHLARKSQ</sequence>
<protein>
    <submittedName>
        <fullName evidence="4">Uncharacterized protein LOC100905534</fullName>
    </submittedName>
</protein>
<evidence type="ECO:0000313" key="4">
    <source>
        <dbReference type="RefSeq" id="XP_003743661.1"/>
    </source>
</evidence>
<keyword evidence="2" id="KW-0732">Signal</keyword>
<keyword evidence="3" id="KW-1185">Reference proteome</keyword>
<dbReference type="SUPFAM" id="SSF103481">
    <property type="entry name" value="Multidrug resistance efflux transporter EmrE"/>
    <property type="match status" value="1"/>
</dbReference>
<feature type="signal peptide" evidence="2">
    <location>
        <begin position="1"/>
        <end position="23"/>
    </location>
</feature>
<gene>
    <name evidence="4" type="primary">LOC100905534</name>
</gene>
<dbReference type="InterPro" id="IPR037185">
    <property type="entry name" value="EmrE-like"/>
</dbReference>
<keyword evidence="1" id="KW-0812">Transmembrane</keyword>
<evidence type="ECO:0000256" key="2">
    <source>
        <dbReference type="SAM" id="SignalP"/>
    </source>
</evidence>
<dbReference type="PANTHER" id="PTHR31965:SF1">
    <property type="entry name" value="TRANSMEMBRANE PROTEIN 42"/>
    <property type="match status" value="1"/>
</dbReference>
<keyword evidence="1" id="KW-1133">Transmembrane helix</keyword>
<feature type="transmembrane region" description="Helical" evidence="1">
    <location>
        <begin position="120"/>
        <end position="138"/>
    </location>
</feature>
<reference evidence="4" key="1">
    <citation type="submission" date="2025-08" db="UniProtKB">
        <authorList>
            <consortium name="RefSeq"/>
        </authorList>
    </citation>
    <scope>IDENTIFICATION</scope>
</reference>
<keyword evidence="1" id="KW-0472">Membrane</keyword>
<dbReference type="Proteomes" id="UP000694867">
    <property type="component" value="Unplaced"/>
</dbReference>
<dbReference type="AlphaFoldDB" id="A0AAJ6QTQ2"/>
<evidence type="ECO:0000313" key="3">
    <source>
        <dbReference type="Proteomes" id="UP000694867"/>
    </source>
</evidence>
<dbReference type="PANTHER" id="PTHR31965">
    <property type="entry name" value="TRANSMEMBRANE PROTEIN 42"/>
    <property type="match status" value="1"/>
</dbReference>
<dbReference type="InterPro" id="IPR039632">
    <property type="entry name" value="TMEM42"/>
</dbReference>
<dbReference type="GeneID" id="100905534"/>
<accession>A0AAJ6QTQ2</accession>
<name>A0AAJ6QTQ2_9ACAR</name>